<dbReference type="EMBL" id="JOTM01000011">
    <property type="protein sequence ID" value="KEK23869.1"/>
    <property type="molecule type" value="Genomic_DNA"/>
</dbReference>
<keyword evidence="1" id="KW-1133">Transmembrane helix</keyword>
<keyword evidence="1" id="KW-0812">Transmembrane</keyword>
<evidence type="ECO:0000313" key="2">
    <source>
        <dbReference type="EMBL" id="KEK23869.1"/>
    </source>
</evidence>
<accession>A0A073K9A4</accession>
<dbReference type="Proteomes" id="UP000027778">
    <property type="component" value="Unassembled WGS sequence"/>
</dbReference>
<dbReference type="RefSeq" id="WP_033674962.1">
    <property type="nucleotide sequence ID" value="NZ_JOTM01000011.1"/>
</dbReference>
<proteinExistence type="predicted"/>
<comment type="caution">
    <text evidence="2">The sequence shown here is derived from an EMBL/GenBank/DDBJ whole genome shotgun (WGS) entry which is preliminary data.</text>
</comment>
<evidence type="ECO:0000256" key="1">
    <source>
        <dbReference type="SAM" id="Phobius"/>
    </source>
</evidence>
<organism evidence="2 3">
    <name type="scientific">Bacillus gaemokensis</name>
    <dbReference type="NCBI Taxonomy" id="574375"/>
    <lineage>
        <taxon>Bacteria</taxon>
        <taxon>Bacillati</taxon>
        <taxon>Bacillota</taxon>
        <taxon>Bacilli</taxon>
        <taxon>Bacillales</taxon>
        <taxon>Bacillaceae</taxon>
        <taxon>Bacillus</taxon>
        <taxon>Bacillus cereus group</taxon>
    </lineage>
</organism>
<dbReference type="STRING" id="574375.AZF08_20380"/>
<keyword evidence="3" id="KW-1185">Reference proteome</keyword>
<protein>
    <submittedName>
        <fullName evidence="2">Uncharacterized protein</fullName>
    </submittedName>
</protein>
<evidence type="ECO:0000313" key="3">
    <source>
        <dbReference type="Proteomes" id="UP000027778"/>
    </source>
</evidence>
<feature type="transmembrane region" description="Helical" evidence="1">
    <location>
        <begin position="27"/>
        <end position="50"/>
    </location>
</feature>
<keyword evidence="1" id="KW-0472">Membrane</keyword>
<name>A0A073K9A4_9BACI</name>
<reference evidence="2 3" key="1">
    <citation type="submission" date="2014-06" db="EMBL/GenBank/DDBJ databases">
        <title>Draft genome sequence of Bacillus gaemokensis JCM 15801 (MCCC 1A00707).</title>
        <authorList>
            <person name="Lai Q."/>
            <person name="Liu Y."/>
            <person name="Shao Z."/>
        </authorList>
    </citation>
    <scope>NUCLEOTIDE SEQUENCE [LARGE SCALE GENOMIC DNA]</scope>
    <source>
        <strain evidence="2 3">JCM 15801</strain>
    </source>
</reference>
<gene>
    <name evidence="2" type="ORF">BAGA_05345</name>
</gene>
<dbReference type="AlphaFoldDB" id="A0A073K9A4"/>
<sequence>MRRNRFKFKSKRSHHSLYRSGVPVRNLFMGFALVLRIAVILGVPFVIFAFQESITGYLKVLVLWYINERIIKAID</sequence>